<dbReference type="Proteomes" id="UP000626220">
    <property type="component" value="Unassembled WGS sequence"/>
</dbReference>
<accession>A0A8J3GU02</accession>
<keyword evidence="1" id="KW-0732">Signal</keyword>
<evidence type="ECO:0000313" key="2">
    <source>
        <dbReference type="EMBL" id="GHF36436.1"/>
    </source>
</evidence>
<keyword evidence="3" id="KW-1185">Reference proteome</keyword>
<proteinExistence type="predicted"/>
<protein>
    <submittedName>
        <fullName evidence="2">Uncharacterized protein</fullName>
    </submittedName>
</protein>
<feature type="signal peptide" evidence="1">
    <location>
        <begin position="1"/>
        <end position="20"/>
    </location>
</feature>
<gene>
    <name evidence="2" type="ORF">GCM10017056_05340</name>
</gene>
<dbReference type="EMBL" id="BNCJ01000001">
    <property type="protein sequence ID" value="GHF36436.1"/>
    <property type="molecule type" value="Genomic_DNA"/>
</dbReference>
<reference evidence="2" key="1">
    <citation type="journal article" date="2014" name="Int. J. Syst. Evol. Microbiol.">
        <title>Complete genome sequence of Corynebacterium casei LMG S-19264T (=DSM 44701T), isolated from a smear-ripened cheese.</title>
        <authorList>
            <consortium name="US DOE Joint Genome Institute (JGI-PGF)"/>
            <person name="Walter F."/>
            <person name="Albersmeier A."/>
            <person name="Kalinowski J."/>
            <person name="Ruckert C."/>
        </authorList>
    </citation>
    <scope>NUCLEOTIDE SEQUENCE</scope>
    <source>
        <strain evidence="2">KCTC 42650</strain>
    </source>
</reference>
<evidence type="ECO:0000256" key="1">
    <source>
        <dbReference type="SAM" id="SignalP"/>
    </source>
</evidence>
<evidence type="ECO:0000313" key="3">
    <source>
        <dbReference type="Proteomes" id="UP000626220"/>
    </source>
</evidence>
<sequence length="111" mass="12173">MKHLAIALAALAGFASPAIAGGGGSKAEPPVIYVSCFRGPWKEVIWDRANPVFIDSLIKVGYDYPSAHAIGERICRDASLVDNPEGMKAEMIRVFNESPKYHNPRLRARSY</sequence>
<organism evidence="2 3">
    <name type="scientific">Seohaeicola zhoushanensis</name>
    <dbReference type="NCBI Taxonomy" id="1569283"/>
    <lineage>
        <taxon>Bacteria</taxon>
        <taxon>Pseudomonadati</taxon>
        <taxon>Pseudomonadota</taxon>
        <taxon>Alphaproteobacteria</taxon>
        <taxon>Rhodobacterales</taxon>
        <taxon>Roseobacteraceae</taxon>
        <taxon>Seohaeicola</taxon>
    </lineage>
</organism>
<dbReference type="RefSeq" id="WP_189678486.1">
    <property type="nucleotide sequence ID" value="NZ_BNCJ01000001.1"/>
</dbReference>
<comment type="caution">
    <text evidence="2">The sequence shown here is derived from an EMBL/GenBank/DDBJ whole genome shotgun (WGS) entry which is preliminary data.</text>
</comment>
<feature type="chain" id="PRO_5035304488" evidence="1">
    <location>
        <begin position="21"/>
        <end position="111"/>
    </location>
</feature>
<name>A0A8J3GU02_9RHOB</name>
<reference evidence="2" key="2">
    <citation type="submission" date="2020-09" db="EMBL/GenBank/DDBJ databases">
        <authorList>
            <person name="Sun Q."/>
            <person name="Kim S."/>
        </authorList>
    </citation>
    <scope>NUCLEOTIDE SEQUENCE</scope>
    <source>
        <strain evidence="2">KCTC 42650</strain>
    </source>
</reference>
<dbReference type="AlphaFoldDB" id="A0A8J3GU02"/>